<evidence type="ECO:0000313" key="1">
    <source>
        <dbReference type="EMBL" id="QGZ35398.1"/>
    </source>
</evidence>
<sequence>MAKNWGEYDQAQSKLLLSPTMAALRSTIEVALFSGPPIEELTFFFAGHGGVKDNSYFLCLKDTDVGRMSLNALSMPQLFGWITEAKIRHTNLIVDACHAGGVVHDIGVLLNPNVIGKAGSLAISILAAAGSDQYAGESDGNGHCTSALMSCLKGETPVQTTRPSLDLVEVGQVVSRTMQGTKQSPVCWGINLFGISQLAKNPRFSGGSAHISETFPGLASDGAGNEHIRAASDAIWEQYLSLTREFDAEQFLDVIQPVCAKLEGEPAVAAAFIMGLATTFGARIAATGDHFDVARLQSACAVALLPMAASSTHCTDAIMQLSKGVVESIDEGTDQLLADLTEDTYALLSKDSGIADFYFLPLRLMSILGWLGAAAHIQTITGGSTAATAPKAADLVRLIMAHYSNSIVPVSDEMTPFYVSFAAAANVLGCEEELETISGLLLTFLHQRGGWIADPGLSGKEAMQFLTAVTEERYNDFRTILANPTSLLPAVLLVMDRSGLADIADGAMKGFDHVNINIFVPKDFTTFGAVLIEDGTNFSLNIGHTVFSVSDLVAEWSKIEEHLSADTILASPAVRISSVLASLLRPDRAAWFLVAAQTTNTP</sequence>
<reference evidence="1 2" key="1">
    <citation type="submission" date="2019-12" db="EMBL/GenBank/DDBJ databases">
        <title>The genome of Stappia indica PHM037.</title>
        <authorList>
            <person name="Kacar D."/>
            <person name="Galan B."/>
            <person name="Canedo L."/>
            <person name="Rodriguez P."/>
            <person name="de la Calle F."/>
            <person name="Garcia J.L."/>
        </authorList>
    </citation>
    <scope>NUCLEOTIDE SEQUENCE [LARGE SCALE GENOMIC DNA]</scope>
    <source>
        <strain evidence="1 2">PHM037</strain>
    </source>
</reference>
<organism evidence="1 2">
    <name type="scientific">Stappia indica</name>
    <dbReference type="NCBI Taxonomy" id="538381"/>
    <lineage>
        <taxon>Bacteria</taxon>
        <taxon>Pseudomonadati</taxon>
        <taxon>Pseudomonadota</taxon>
        <taxon>Alphaproteobacteria</taxon>
        <taxon>Hyphomicrobiales</taxon>
        <taxon>Stappiaceae</taxon>
        <taxon>Stappia</taxon>
    </lineage>
</organism>
<dbReference type="KEGG" id="siw:GH266_13385"/>
<evidence type="ECO:0000313" key="2">
    <source>
        <dbReference type="Proteomes" id="UP000435648"/>
    </source>
</evidence>
<dbReference type="EMBL" id="CP046908">
    <property type="protein sequence ID" value="QGZ35398.1"/>
    <property type="molecule type" value="Genomic_DNA"/>
</dbReference>
<evidence type="ECO:0008006" key="3">
    <source>
        <dbReference type="Google" id="ProtNLM"/>
    </source>
</evidence>
<dbReference type="AlphaFoldDB" id="A0A857C952"/>
<dbReference type="RefSeq" id="WP_158194268.1">
    <property type="nucleotide sequence ID" value="NZ_CP046908.1"/>
</dbReference>
<proteinExistence type="predicted"/>
<dbReference type="OrthoDB" id="6872474at2"/>
<name>A0A857C952_9HYPH</name>
<accession>A0A857C952</accession>
<gene>
    <name evidence="1" type="ORF">GH266_13385</name>
</gene>
<dbReference type="Proteomes" id="UP000435648">
    <property type="component" value="Chromosome"/>
</dbReference>
<dbReference type="Gene3D" id="3.40.50.1460">
    <property type="match status" value="1"/>
</dbReference>
<protein>
    <recommendedName>
        <fullName evidence="3">Caspase domain-containing protein</fullName>
    </recommendedName>
</protein>